<dbReference type="InterPro" id="IPR051783">
    <property type="entry name" value="NAD(P)-dependent_oxidoreduct"/>
</dbReference>
<dbReference type="SUPFAM" id="SSF51735">
    <property type="entry name" value="NAD(P)-binding Rossmann-fold domains"/>
    <property type="match status" value="1"/>
</dbReference>
<protein>
    <submittedName>
        <fullName evidence="2">DUF2867 domain-containing protein</fullName>
    </submittedName>
</protein>
<reference evidence="3" key="2">
    <citation type="submission" date="2019-01" db="EMBL/GenBank/DDBJ databases">
        <title>Genome sequence of Desulfonema ishimotonii strain Tokyo 01.</title>
        <authorList>
            <person name="Fukui M."/>
        </authorList>
    </citation>
    <scope>NUCLEOTIDE SEQUENCE [LARGE SCALE GENOMIC DNA]</scope>
    <source>
        <strain evidence="3">Tokyo 01</strain>
    </source>
</reference>
<dbReference type="Pfam" id="PF05368">
    <property type="entry name" value="NmrA"/>
    <property type="match status" value="1"/>
</dbReference>
<dbReference type="AlphaFoldDB" id="A0A401G2I5"/>
<dbReference type="SUPFAM" id="SSF55961">
    <property type="entry name" value="Bet v1-like"/>
    <property type="match status" value="1"/>
</dbReference>
<dbReference type="EMBL" id="BEXT01000001">
    <property type="protein sequence ID" value="GBC63437.1"/>
    <property type="molecule type" value="Genomic_DNA"/>
</dbReference>
<dbReference type="GO" id="GO:0004029">
    <property type="term" value="F:aldehyde dehydrogenase (NAD+) activity"/>
    <property type="evidence" value="ECO:0007669"/>
    <property type="project" value="TreeGrafter"/>
</dbReference>
<dbReference type="Gene3D" id="3.40.50.720">
    <property type="entry name" value="NAD(P)-binding Rossmann-like Domain"/>
    <property type="match status" value="1"/>
</dbReference>
<feature type="domain" description="NmrA-like" evidence="1">
    <location>
        <begin position="3"/>
        <end position="151"/>
    </location>
</feature>
<evidence type="ECO:0000313" key="2">
    <source>
        <dbReference type="EMBL" id="GBC63437.1"/>
    </source>
</evidence>
<dbReference type="GO" id="GO:0005737">
    <property type="term" value="C:cytoplasm"/>
    <property type="evidence" value="ECO:0007669"/>
    <property type="project" value="TreeGrafter"/>
</dbReference>
<comment type="caution">
    <text evidence="2">The sequence shown here is derived from an EMBL/GenBank/DDBJ whole genome shotgun (WGS) entry which is preliminary data.</text>
</comment>
<evidence type="ECO:0000313" key="3">
    <source>
        <dbReference type="Proteomes" id="UP000288096"/>
    </source>
</evidence>
<dbReference type="PANTHER" id="PTHR48079">
    <property type="entry name" value="PROTEIN YEEZ"/>
    <property type="match status" value="1"/>
</dbReference>
<organism evidence="2 3">
    <name type="scientific">Desulfonema ishimotonii</name>
    <dbReference type="NCBI Taxonomy" id="45657"/>
    <lineage>
        <taxon>Bacteria</taxon>
        <taxon>Pseudomonadati</taxon>
        <taxon>Thermodesulfobacteriota</taxon>
        <taxon>Desulfobacteria</taxon>
        <taxon>Desulfobacterales</taxon>
        <taxon>Desulfococcaceae</taxon>
        <taxon>Desulfonema</taxon>
    </lineage>
</organism>
<dbReference type="Pfam" id="PF11066">
    <property type="entry name" value="DUF2867"/>
    <property type="match status" value="1"/>
</dbReference>
<name>A0A401G2I5_9BACT</name>
<dbReference type="InterPro" id="IPR008030">
    <property type="entry name" value="NmrA-like"/>
</dbReference>
<gene>
    <name evidence="2" type="ORF">DENIS_4431</name>
</gene>
<dbReference type="OrthoDB" id="9774199at2"/>
<dbReference type="InterPro" id="IPR021295">
    <property type="entry name" value="DUF2867"/>
</dbReference>
<dbReference type="InterPro" id="IPR036291">
    <property type="entry name" value="NAD(P)-bd_dom_sf"/>
</dbReference>
<dbReference type="RefSeq" id="WP_124330498.1">
    <property type="nucleotide sequence ID" value="NZ_BEXT01000001.1"/>
</dbReference>
<proteinExistence type="predicted"/>
<dbReference type="Proteomes" id="UP000288096">
    <property type="component" value="Unassembled WGS sequence"/>
</dbReference>
<dbReference type="PANTHER" id="PTHR48079:SF6">
    <property type="entry name" value="NAD(P)-BINDING DOMAIN-CONTAINING PROTEIN-RELATED"/>
    <property type="match status" value="1"/>
</dbReference>
<accession>A0A401G2I5</accession>
<sequence length="514" mass="56884">MPSETVLVIGATGYVGGRLVPLLLASGYRVRAMGRSLKKLEGRSWAGHPLAELAEGDVLDPESLSRACEGCRAAFYLVHSMIAAGRDFVKADRVGARNMVAAAARAGLDRIIYLGGLAQAREHALSEHLQSREEVARILQSGPVPTTDLRASVILGAGSASFEILRYTVERFPLMLAPAWVRTRTQPIAIRDVLLYLRGCLETDAVRGQTLDIGGPDVLSYDRLAEIYAKEAGLPPRRIIPVPFITPAVSSFMIRYFSPVPADIAVPLVEGLRNESVCEDQRIRELIPLEPTGCRDTIRMALKRIRENEVETCWSDAGCLLPPEWTYCGDAEYTGGTIAECGYRVELAATPAEVWRPVVRIGGDTGWYFGDLLWKFRGLLDQMIGGIGLRRGRRHPVRLQAGDALDFWRVLEAEPETRLLLLAEMALPGEALLDIRITPAGDGKTELQFLTRFMPRGLWGLIYWYALYPFHQFIFRGMLKGVARSVGRPVVRGPERFTPKIPDHCPPPWDGADT</sequence>
<keyword evidence="3" id="KW-1185">Reference proteome</keyword>
<evidence type="ECO:0000259" key="1">
    <source>
        <dbReference type="Pfam" id="PF05368"/>
    </source>
</evidence>
<reference evidence="3" key="1">
    <citation type="submission" date="2017-11" db="EMBL/GenBank/DDBJ databases">
        <authorList>
            <person name="Watanabe M."/>
            <person name="Kojima H."/>
        </authorList>
    </citation>
    <scope>NUCLEOTIDE SEQUENCE [LARGE SCALE GENOMIC DNA]</scope>
    <source>
        <strain evidence="3">Tokyo 01</strain>
    </source>
</reference>